<name>A0A495RAC2_9GAMM</name>
<dbReference type="OrthoDB" id="8637570at2"/>
<proteinExistence type="predicted"/>
<dbReference type="Proteomes" id="UP000278542">
    <property type="component" value="Unassembled WGS sequence"/>
</dbReference>
<accession>A0A495RAC2</accession>
<keyword evidence="2" id="KW-1185">Reference proteome</keyword>
<gene>
    <name evidence="1" type="ORF">DES39_2186</name>
</gene>
<evidence type="ECO:0000313" key="1">
    <source>
        <dbReference type="EMBL" id="RKS84349.1"/>
    </source>
</evidence>
<dbReference type="EMBL" id="RBWY01000012">
    <property type="protein sequence ID" value="RKS84349.1"/>
    <property type="molecule type" value="Genomic_DNA"/>
</dbReference>
<evidence type="ECO:0000313" key="2">
    <source>
        <dbReference type="Proteomes" id="UP000278542"/>
    </source>
</evidence>
<dbReference type="RefSeq" id="WP_121146024.1">
    <property type="nucleotide sequence ID" value="NZ_RBWY01000012.1"/>
</dbReference>
<sequence length="229" mass="25900">MIKLIQILSITVLTSLLVGCYDKGELKNIIQQGYDNARVNTQAKGDFCYYLGSVKFPYTDEPVLADDIQWVVWNKGKLSRSLPLFADIGLLTREPVAGQPGIYHYDLTELGREYQHLFPEQSGSGRIIYNNAFCYGLIQLDKVTNVEEKEVGGGIGNANAKQTKVYVSYNYHVLDIPAWATNAQDKLNALYTQLKVRLSDRSYPDTKTFYKGKDGNLYQNSLSYFLLQP</sequence>
<evidence type="ECO:0008006" key="3">
    <source>
        <dbReference type="Google" id="ProtNLM"/>
    </source>
</evidence>
<protein>
    <recommendedName>
        <fullName evidence="3">Lipoprotein</fullName>
    </recommendedName>
</protein>
<reference evidence="1 2" key="1">
    <citation type="submission" date="2018-10" db="EMBL/GenBank/DDBJ databases">
        <title>Genomic Encyclopedia of Type Strains, Phase IV (KMG-IV): sequencing the most valuable type-strain genomes for metagenomic binning, comparative biology and taxonomic classification.</title>
        <authorList>
            <person name="Goeker M."/>
        </authorList>
    </citation>
    <scope>NUCLEOTIDE SEQUENCE [LARGE SCALE GENOMIC DNA]</scope>
    <source>
        <strain evidence="1 2">DSM 22228</strain>
    </source>
</reference>
<dbReference type="PROSITE" id="PS51257">
    <property type="entry name" value="PROKAR_LIPOPROTEIN"/>
    <property type="match status" value="1"/>
</dbReference>
<dbReference type="AlphaFoldDB" id="A0A495RAC2"/>
<organism evidence="1 2">
    <name type="scientific">Orbus hercynius</name>
    <dbReference type="NCBI Taxonomy" id="593135"/>
    <lineage>
        <taxon>Bacteria</taxon>
        <taxon>Pseudomonadati</taxon>
        <taxon>Pseudomonadota</taxon>
        <taxon>Gammaproteobacteria</taxon>
        <taxon>Orbales</taxon>
        <taxon>Orbaceae</taxon>
        <taxon>Orbus</taxon>
    </lineage>
</organism>
<comment type="caution">
    <text evidence="1">The sequence shown here is derived from an EMBL/GenBank/DDBJ whole genome shotgun (WGS) entry which is preliminary data.</text>
</comment>